<keyword evidence="3" id="KW-1185">Reference proteome</keyword>
<sequence length="337" mass="37094">MHREALGEVFITDVTQFAGGEFRVGAQLPRLHAYYGDHLHHRPLVDPVLLLETARQAGLCLAHKFFAVPQDHKFILTRLDLRLGDLARLVIGPRPVELELRGTILDRKDRDGAVVGLDYRFQIVAEGHELGEAVVGLRFRSPQSYNDLRMRNRQSRALPSSASYRPALTGLPAQPRRVGRRDERNVVITEPVAVNGTVVADFRLPFNHPSMFDHPQDHLPGMVLAEAARQLAVAAVVERHGYAPEKMVLRAVSTRFVKFGELEPITRLVAVTGARGGAAEPEVVYTAAGEFTPPDDLGWPASGSEVVVLVDALQDGESICRFTVVMSTIVDGGEQAR</sequence>
<organism evidence="2 3">
    <name type="scientific">Saccharothrix syringae</name>
    <name type="common">Nocardiopsis syringae</name>
    <dbReference type="NCBI Taxonomy" id="103733"/>
    <lineage>
        <taxon>Bacteria</taxon>
        <taxon>Bacillati</taxon>
        <taxon>Actinomycetota</taxon>
        <taxon>Actinomycetes</taxon>
        <taxon>Pseudonocardiales</taxon>
        <taxon>Pseudonocardiaceae</taxon>
        <taxon>Saccharothrix</taxon>
    </lineage>
</organism>
<dbReference type="OrthoDB" id="7838374at2"/>
<feature type="domain" description="A-factor biosynthesis hotdog" evidence="1">
    <location>
        <begin position="2"/>
        <end position="123"/>
    </location>
</feature>
<feature type="domain" description="A-factor biosynthesis hotdog" evidence="1">
    <location>
        <begin position="178"/>
        <end position="273"/>
    </location>
</feature>
<proteinExistence type="predicted"/>
<dbReference type="KEGG" id="ssyi:EKG83_10415"/>
<name>A0A5Q0GV98_SACSY</name>
<evidence type="ECO:0000259" key="1">
    <source>
        <dbReference type="Pfam" id="PF03756"/>
    </source>
</evidence>
<dbReference type="EMBL" id="CP034550">
    <property type="protein sequence ID" value="QFZ17841.1"/>
    <property type="molecule type" value="Genomic_DNA"/>
</dbReference>
<dbReference type="GO" id="GO:0016740">
    <property type="term" value="F:transferase activity"/>
    <property type="evidence" value="ECO:0007669"/>
    <property type="project" value="InterPro"/>
</dbReference>
<dbReference type="InterPro" id="IPR005509">
    <property type="entry name" value="AfsA_hotdog_dom"/>
</dbReference>
<evidence type="ECO:0000313" key="3">
    <source>
        <dbReference type="Proteomes" id="UP000325787"/>
    </source>
</evidence>
<gene>
    <name evidence="2" type="ORF">EKG83_10415</name>
</gene>
<dbReference type="AlphaFoldDB" id="A0A5Q0GV98"/>
<evidence type="ECO:0000313" key="2">
    <source>
        <dbReference type="EMBL" id="QFZ17841.1"/>
    </source>
</evidence>
<dbReference type="Pfam" id="PF03756">
    <property type="entry name" value="AfsA"/>
    <property type="match status" value="2"/>
</dbReference>
<dbReference type="Proteomes" id="UP000325787">
    <property type="component" value="Chromosome"/>
</dbReference>
<dbReference type="InterPro" id="IPR047757">
    <property type="entry name" value="AfsA-like"/>
</dbReference>
<protein>
    <submittedName>
        <fullName evidence="2">A-factor biosynthesis protein</fullName>
    </submittedName>
</protein>
<accession>A0A5Q0GV98</accession>
<dbReference type="NCBIfam" id="NF041195">
    <property type="entry name" value="ScbA_BarX_GamBu"/>
    <property type="match status" value="1"/>
</dbReference>
<reference evidence="3" key="1">
    <citation type="journal article" date="2021" name="Curr. Microbiol.">
        <title>Complete genome of nocamycin-producing strain Saccharothrix syringae NRRL B-16468 reveals the biosynthetic potential for secondary metabolites.</title>
        <authorList>
            <person name="Mo X."/>
            <person name="Yang S."/>
        </authorList>
    </citation>
    <scope>NUCLEOTIDE SEQUENCE [LARGE SCALE GENOMIC DNA]</scope>
    <source>
        <strain evidence="3">ATCC 51364 / DSM 43886 / JCM 6844 / KCTC 9398 / NBRC 14523 / NRRL B-16468 / INA 2240</strain>
    </source>
</reference>